<organism evidence="2 3">
    <name type="scientific">Rhizophagus irregularis</name>
    <dbReference type="NCBI Taxonomy" id="588596"/>
    <lineage>
        <taxon>Eukaryota</taxon>
        <taxon>Fungi</taxon>
        <taxon>Fungi incertae sedis</taxon>
        <taxon>Mucoromycota</taxon>
        <taxon>Glomeromycotina</taxon>
        <taxon>Glomeromycetes</taxon>
        <taxon>Glomerales</taxon>
        <taxon>Glomeraceae</taxon>
        <taxon>Rhizophagus</taxon>
    </lineage>
</organism>
<dbReference type="Proteomes" id="UP000232722">
    <property type="component" value="Unassembled WGS sequence"/>
</dbReference>
<comment type="caution">
    <text evidence="2">The sequence shown here is derived from an EMBL/GenBank/DDBJ whole genome shotgun (WGS) entry which is preliminary data.</text>
</comment>
<accession>A0A2N0PQF6</accession>
<dbReference type="VEuPathDB" id="FungiDB:RhiirFUN_015387"/>
<sequence>TKILEDNLKAIIKPQYVDQIPKAVNGIVETLINNKSEKNNKDDMIDVLDLKDVLGRQVKELSGGELQRFAIAVVCIQKADIYMFDEPSSYLDVKQRLNAAKAIRSLLTPDCYVIVVEHDLSVLDYLSDFICVLYGVPSVYGVVTMPFSIREGINIFLDGKVPTENLRFREESLTFKLAETAEDEKEVEKHRRYRYPDMKKTLGKVNISLFK</sequence>
<feature type="domain" description="ABC transporter" evidence="1">
    <location>
        <begin position="36"/>
        <end position="88"/>
    </location>
</feature>
<protein>
    <submittedName>
        <fullName evidence="2">P-loop containing nucleoside triphosphate hydrolase protein</fullName>
    </submittedName>
</protein>
<dbReference type="InterPro" id="IPR013283">
    <property type="entry name" value="RLI1"/>
</dbReference>
<feature type="non-terminal residue" evidence="2">
    <location>
        <position position="1"/>
    </location>
</feature>
<dbReference type="EMBL" id="LLXJ01000492">
    <property type="protein sequence ID" value="PKC09050.1"/>
    <property type="molecule type" value="Genomic_DNA"/>
</dbReference>
<dbReference type="SUPFAM" id="SSF52540">
    <property type="entry name" value="P-loop containing nucleoside triphosphate hydrolases"/>
    <property type="match status" value="1"/>
</dbReference>
<evidence type="ECO:0000313" key="2">
    <source>
        <dbReference type="EMBL" id="PKC09050.1"/>
    </source>
</evidence>
<gene>
    <name evidence="2" type="ORF">RhiirA5_475359</name>
</gene>
<name>A0A2N0PQF6_9GLOM</name>
<keyword evidence="2" id="KW-0378">Hydrolase</keyword>
<dbReference type="Pfam" id="PF00005">
    <property type="entry name" value="ABC_tran"/>
    <property type="match status" value="1"/>
</dbReference>
<reference evidence="2 3" key="1">
    <citation type="submission" date="2016-04" db="EMBL/GenBank/DDBJ databases">
        <title>Genome analyses suggest a sexual origin of heterokaryosis in a supposedly ancient asexual fungus.</title>
        <authorList>
            <person name="Ropars J."/>
            <person name="Sedzielewska K."/>
            <person name="Noel J."/>
            <person name="Charron P."/>
            <person name="Farinelli L."/>
            <person name="Marton T."/>
            <person name="Kruger M."/>
            <person name="Pelin A."/>
            <person name="Brachmann A."/>
            <person name="Corradi N."/>
        </authorList>
    </citation>
    <scope>NUCLEOTIDE SEQUENCE [LARGE SCALE GENOMIC DNA]</scope>
    <source>
        <strain evidence="2 3">A5</strain>
    </source>
</reference>
<dbReference type="Gene3D" id="3.40.50.300">
    <property type="entry name" value="P-loop containing nucleotide triphosphate hydrolases"/>
    <property type="match status" value="1"/>
</dbReference>
<dbReference type="InterPro" id="IPR027417">
    <property type="entry name" value="P-loop_NTPase"/>
</dbReference>
<evidence type="ECO:0000259" key="1">
    <source>
        <dbReference type="Pfam" id="PF00005"/>
    </source>
</evidence>
<dbReference type="GO" id="GO:0005524">
    <property type="term" value="F:ATP binding"/>
    <property type="evidence" value="ECO:0007669"/>
    <property type="project" value="InterPro"/>
</dbReference>
<dbReference type="InterPro" id="IPR003439">
    <property type="entry name" value="ABC_transporter-like_ATP-bd"/>
</dbReference>
<dbReference type="PANTHER" id="PTHR19248">
    <property type="entry name" value="ATP-BINDING TRANSPORT PROTEIN-RELATED"/>
    <property type="match status" value="1"/>
</dbReference>
<dbReference type="VEuPathDB" id="FungiDB:FUN_018935"/>
<proteinExistence type="predicted"/>
<dbReference type="AlphaFoldDB" id="A0A2N0PQF6"/>
<evidence type="ECO:0000313" key="3">
    <source>
        <dbReference type="Proteomes" id="UP000232722"/>
    </source>
</evidence>
<reference evidence="2 3" key="2">
    <citation type="submission" date="2017-09" db="EMBL/GenBank/DDBJ databases">
        <title>Extensive intraspecific genome diversity in a model arbuscular mycorrhizal fungus.</title>
        <authorList>
            <person name="Chen E.C."/>
            <person name="Morin E."/>
            <person name="Beaudet D."/>
            <person name="Noel J."/>
            <person name="Ndikumana S."/>
            <person name="Charron P."/>
            <person name="St-Onge C."/>
            <person name="Giorgi J."/>
            <person name="Grigoriev I.V."/>
            <person name="Roux C."/>
            <person name="Martin F.M."/>
            <person name="Corradi N."/>
        </authorList>
    </citation>
    <scope>NUCLEOTIDE SEQUENCE [LARGE SCALE GENOMIC DNA]</scope>
    <source>
        <strain evidence="2 3">A5</strain>
    </source>
</reference>
<dbReference type="GO" id="GO:0016887">
    <property type="term" value="F:ATP hydrolysis activity"/>
    <property type="evidence" value="ECO:0007669"/>
    <property type="project" value="InterPro"/>
</dbReference>